<evidence type="ECO:0000313" key="2">
    <source>
        <dbReference type="EMBL" id="ONG41070.1"/>
    </source>
</evidence>
<accession>A0A1S8CXC5</accession>
<dbReference type="STRING" id="1907941.BKE30_06515"/>
<keyword evidence="1" id="KW-0472">Membrane</keyword>
<sequence>MKTHKNSNGLLLNILLCISLFFSNLLISQQTFAIEETTQLFSYSQWFDPTSDSEDGSEAYLDAKRDNGAPWVFYYYIAALENGGGDTRFEAMPQGIFVNVADVHIAFNSKSMAKGEPKKFSVFQTLLSQQLPDAHVLIESPDLSRFAPEQLRSQSLLKFYNYGELLRAPSSIGINLTHTENLTPVALYAIAGQGPVPEEIQQFIDQTRGSWFQRYRHIIYSVLIAMAALYGFYRYATR</sequence>
<proteinExistence type="predicted"/>
<dbReference type="EMBL" id="MLCN01000014">
    <property type="protein sequence ID" value="ONG41070.1"/>
    <property type="molecule type" value="Genomic_DNA"/>
</dbReference>
<comment type="caution">
    <text evidence="2">The sequence shown here is derived from an EMBL/GenBank/DDBJ whole genome shotgun (WGS) entry which is preliminary data.</text>
</comment>
<organism evidence="2 3">
    <name type="scientific">Alkanindiges hydrocarboniclasticus</name>
    <dbReference type="NCBI Taxonomy" id="1907941"/>
    <lineage>
        <taxon>Bacteria</taxon>
        <taxon>Pseudomonadati</taxon>
        <taxon>Pseudomonadota</taxon>
        <taxon>Gammaproteobacteria</taxon>
        <taxon>Moraxellales</taxon>
        <taxon>Moraxellaceae</taxon>
        <taxon>Alkanindiges</taxon>
    </lineage>
</organism>
<evidence type="ECO:0000313" key="3">
    <source>
        <dbReference type="Proteomes" id="UP000192132"/>
    </source>
</evidence>
<dbReference type="Proteomes" id="UP000192132">
    <property type="component" value="Unassembled WGS sequence"/>
</dbReference>
<keyword evidence="3" id="KW-1185">Reference proteome</keyword>
<name>A0A1S8CXC5_9GAMM</name>
<reference evidence="2 3" key="1">
    <citation type="submission" date="2016-10" db="EMBL/GenBank/DDBJ databases">
        <title>Draft Genome sequence of Alkanindiges sp. strain H1.</title>
        <authorList>
            <person name="Subhash Y."/>
            <person name="Lee S."/>
        </authorList>
    </citation>
    <scope>NUCLEOTIDE SEQUENCE [LARGE SCALE GENOMIC DNA]</scope>
    <source>
        <strain evidence="2 3">H1</strain>
    </source>
</reference>
<keyword evidence="1" id="KW-0812">Transmembrane</keyword>
<feature type="transmembrane region" description="Helical" evidence="1">
    <location>
        <begin position="218"/>
        <end position="236"/>
    </location>
</feature>
<gene>
    <name evidence="2" type="ORF">BKE30_06515</name>
</gene>
<protein>
    <submittedName>
        <fullName evidence="2">Uncharacterized protein</fullName>
    </submittedName>
</protein>
<dbReference type="AlphaFoldDB" id="A0A1S8CXC5"/>
<keyword evidence="1" id="KW-1133">Transmembrane helix</keyword>
<evidence type="ECO:0000256" key="1">
    <source>
        <dbReference type="SAM" id="Phobius"/>
    </source>
</evidence>